<dbReference type="PANTHER" id="PTHR11360">
    <property type="entry name" value="MONOCARBOXYLATE TRANSPORTER"/>
    <property type="match status" value="1"/>
</dbReference>
<dbReference type="AlphaFoldDB" id="A0A1G8SD31"/>
<dbReference type="InterPro" id="IPR011701">
    <property type="entry name" value="MFS"/>
</dbReference>
<feature type="transmembrane region" description="Helical" evidence="4">
    <location>
        <begin position="82"/>
        <end position="104"/>
    </location>
</feature>
<dbReference type="Pfam" id="PF07690">
    <property type="entry name" value="MFS_1"/>
    <property type="match status" value="1"/>
</dbReference>
<feature type="transmembrane region" description="Helical" evidence="4">
    <location>
        <begin position="12"/>
        <end position="34"/>
    </location>
</feature>
<feature type="transmembrane region" description="Helical" evidence="4">
    <location>
        <begin position="282"/>
        <end position="301"/>
    </location>
</feature>
<evidence type="ECO:0000256" key="3">
    <source>
        <dbReference type="ARBA" id="ARBA00023136"/>
    </source>
</evidence>
<dbReference type="SUPFAM" id="SSF103473">
    <property type="entry name" value="MFS general substrate transporter"/>
    <property type="match status" value="1"/>
</dbReference>
<accession>A0A1G8SD31</accession>
<feature type="transmembrane region" description="Helical" evidence="4">
    <location>
        <begin position="141"/>
        <end position="159"/>
    </location>
</feature>
<evidence type="ECO:0000256" key="4">
    <source>
        <dbReference type="SAM" id="Phobius"/>
    </source>
</evidence>
<dbReference type="RefSeq" id="WP_245723441.1">
    <property type="nucleotide sequence ID" value="NZ_FNEB01000011.1"/>
</dbReference>
<feature type="transmembrane region" description="Helical" evidence="4">
    <location>
        <begin position="171"/>
        <end position="191"/>
    </location>
</feature>
<keyword evidence="3 4" id="KW-0472">Membrane</keyword>
<organism evidence="5 6">
    <name type="scientific">Lutimaribacter saemankumensis</name>
    <dbReference type="NCBI Taxonomy" id="490829"/>
    <lineage>
        <taxon>Bacteria</taxon>
        <taxon>Pseudomonadati</taxon>
        <taxon>Pseudomonadota</taxon>
        <taxon>Alphaproteobacteria</taxon>
        <taxon>Rhodobacterales</taxon>
        <taxon>Roseobacteraceae</taxon>
        <taxon>Lutimaribacter</taxon>
    </lineage>
</organism>
<feature type="transmembrane region" description="Helical" evidence="4">
    <location>
        <begin position="46"/>
        <end position="70"/>
    </location>
</feature>
<dbReference type="Proteomes" id="UP000199340">
    <property type="component" value="Unassembled WGS sequence"/>
</dbReference>
<feature type="transmembrane region" description="Helical" evidence="4">
    <location>
        <begin position="239"/>
        <end position="261"/>
    </location>
</feature>
<sequence>MTDPAMTGQARRWPVISALGVVMIFTWGSTYYLMTVLAAPIARDTGWSLGSITGALSVGLLVAGLVSPLVGRAIAGHGGRPVLAAGCALIAAGLLVIAGATHLWVFWTGWLLLGLGMAAGLYDPAFASLGRLYGREARGAITALTLWGGFASTVCWPLSTLMLDAWGWRGVAAAYAVIHLFGTMPLVLWAVPAPPGRVERRSFDEPDVPRLAGREAIVFGLMAAMLVLNGLIVVNVSTWLFTFLQAQGLTLSAAVALGTLIGPAQVGARVLEMAGRGRHHPIWTLAISTFAIAAGILLLAADYGVAGVALVLYGGGNGLFSIARGALPLAVFGAERYPALMGSLARPSLIAQAAAPVLGVWVIAGSGPQATLWILSALALAKAGFLALLWRSIRA</sequence>
<evidence type="ECO:0000256" key="2">
    <source>
        <dbReference type="ARBA" id="ARBA00022989"/>
    </source>
</evidence>
<protein>
    <submittedName>
        <fullName evidence="5">Predicted arabinose efflux permease, MFS family</fullName>
    </submittedName>
</protein>
<feature type="transmembrane region" description="Helical" evidence="4">
    <location>
        <begin position="370"/>
        <end position="390"/>
    </location>
</feature>
<feature type="transmembrane region" description="Helical" evidence="4">
    <location>
        <begin position="307"/>
        <end position="332"/>
    </location>
</feature>
<dbReference type="InterPro" id="IPR036259">
    <property type="entry name" value="MFS_trans_sf"/>
</dbReference>
<dbReference type="Gene3D" id="1.20.1250.20">
    <property type="entry name" value="MFS general substrate transporter like domains"/>
    <property type="match status" value="1"/>
</dbReference>
<dbReference type="InterPro" id="IPR050327">
    <property type="entry name" value="Proton-linked_MCT"/>
</dbReference>
<keyword evidence="6" id="KW-1185">Reference proteome</keyword>
<evidence type="ECO:0000256" key="1">
    <source>
        <dbReference type="ARBA" id="ARBA00022692"/>
    </source>
</evidence>
<dbReference type="PANTHER" id="PTHR11360:SF308">
    <property type="entry name" value="BLL3089 PROTEIN"/>
    <property type="match status" value="1"/>
</dbReference>
<keyword evidence="1 4" id="KW-0812">Transmembrane</keyword>
<dbReference type="EMBL" id="FNEB01000011">
    <property type="protein sequence ID" value="SDJ26590.1"/>
    <property type="molecule type" value="Genomic_DNA"/>
</dbReference>
<evidence type="ECO:0000313" key="6">
    <source>
        <dbReference type="Proteomes" id="UP000199340"/>
    </source>
</evidence>
<keyword evidence="2 4" id="KW-1133">Transmembrane helix</keyword>
<proteinExistence type="predicted"/>
<reference evidence="5 6" key="1">
    <citation type="submission" date="2016-10" db="EMBL/GenBank/DDBJ databases">
        <authorList>
            <person name="de Groot N.N."/>
        </authorList>
    </citation>
    <scope>NUCLEOTIDE SEQUENCE [LARGE SCALE GENOMIC DNA]</scope>
    <source>
        <strain evidence="5 6">DSM 28010</strain>
    </source>
</reference>
<feature type="transmembrane region" description="Helical" evidence="4">
    <location>
        <begin position="212"/>
        <end position="233"/>
    </location>
</feature>
<evidence type="ECO:0000313" key="5">
    <source>
        <dbReference type="EMBL" id="SDJ26590.1"/>
    </source>
</evidence>
<dbReference type="STRING" id="490829.SAMN05421850_11117"/>
<feature type="transmembrane region" description="Helical" evidence="4">
    <location>
        <begin position="110"/>
        <end position="129"/>
    </location>
</feature>
<feature type="transmembrane region" description="Helical" evidence="4">
    <location>
        <begin position="344"/>
        <end position="364"/>
    </location>
</feature>
<gene>
    <name evidence="5" type="ORF">SAMN05421850_11117</name>
</gene>
<dbReference type="GO" id="GO:0022857">
    <property type="term" value="F:transmembrane transporter activity"/>
    <property type="evidence" value="ECO:0007669"/>
    <property type="project" value="InterPro"/>
</dbReference>
<name>A0A1G8SD31_9RHOB</name>